<evidence type="ECO:0000313" key="3">
    <source>
        <dbReference type="Proteomes" id="UP000199696"/>
    </source>
</evidence>
<gene>
    <name evidence="2" type="ORF">GA0070604_6309</name>
</gene>
<proteinExistence type="predicted"/>
<evidence type="ECO:0008006" key="4">
    <source>
        <dbReference type="Google" id="ProtNLM"/>
    </source>
</evidence>
<protein>
    <recommendedName>
        <fullName evidence="4">Alkaline shock response membrane anchor protein AmaP</fullName>
    </recommendedName>
</protein>
<sequence length="191" mass="20496">MPADRANRTLLTILALVLLVLGIAILLAGTDVFGSGFGRRPLLDNPPARFIGTHGGWVWPLAAVAAAILALLGLRWLATVITTEPSQRRINISTDGTAGRTVLDAGALATAIRAEVEDCPGVEDVDTKLSGQPHAPRLALNVTADRDVDLPALRERIEALVLPRIRYALGKPDLPVSLDLTYPRRRRTHIG</sequence>
<evidence type="ECO:0000256" key="1">
    <source>
        <dbReference type="SAM" id="Phobius"/>
    </source>
</evidence>
<evidence type="ECO:0000313" key="2">
    <source>
        <dbReference type="EMBL" id="SCL68468.1"/>
    </source>
</evidence>
<accession>A0A1C6VQ54</accession>
<dbReference type="OrthoDB" id="3363827at2"/>
<name>A0A1C6VQ54_9ACTN</name>
<dbReference type="STRING" id="227316.GA0070604_6309"/>
<dbReference type="AlphaFoldDB" id="A0A1C6VQ54"/>
<dbReference type="RefSeq" id="WP_091126751.1">
    <property type="nucleotide sequence ID" value="NZ_FMHY01000002.1"/>
</dbReference>
<keyword evidence="1" id="KW-1133">Transmembrane helix</keyword>
<organism evidence="2 3">
    <name type="scientific">Micromonospora eburnea</name>
    <dbReference type="NCBI Taxonomy" id="227316"/>
    <lineage>
        <taxon>Bacteria</taxon>
        <taxon>Bacillati</taxon>
        <taxon>Actinomycetota</taxon>
        <taxon>Actinomycetes</taxon>
        <taxon>Micromonosporales</taxon>
        <taxon>Micromonosporaceae</taxon>
        <taxon>Micromonospora</taxon>
    </lineage>
</organism>
<reference evidence="3" key="1">
    <citation type="submission" date="2016-06" db="EMBL/GenBank/DDBJ databases">
        <authorList>
            <person name="Varghese N."/>
            <person name="Submissions Spin"/>
        </authorList>
    </citation>
    <scope>NUCLEOTIDE SEQUENCE [LARGE SCALE GENOMIC DNA]</scope>
    <source>
        <strain evidence="3">DSM 44814</strain>
    </source>
</reference>
<keyword evidence="1" id="KW-0472">Membrane</keyword>
<dbReference type="NCBIfam" id="NF033218">
    <property type="entry name" value="anchor_AmaP"/>
    <property type="match status" value="1"/>
</dbReference>
<feature type="transmembrane region" description="Helical" evidence="1">
    <location>
        <begin position="58"/>
        <end position="78"/>
    </location>
</feature>
<keyword evidence="3" id="KW-1185">Reference proteome</keyword>
<dbReference type="Proteomes" id="UP000199696">
    <property type="component" value="Unassembled WGS sequence"/>
</dbReference>
<keyword evidence="1" id="KW-0812">Transmembrane</keyword>
<dbReference type="EMBL" id="FMHY01000002">
    <property type="protein sequence ID" value="SCL68468.1"/>
    <property type="molecule type" value="Genomic_DNA"/>
</dbReference>